<dbReference type="Proteomes" id="UP001597249">
    <property type="component" value="Unassembled WGS sequence"/>
</dbReference>
<proteinExistence type="predicted"/>
<dbReference type="EMBL" id="JBHTMO010000006">
    <property type="protein sequence ID" value="MFD1392589.1"/>
    <property type="molecule type" value="Genomic_DNA"/>
</dbReference>
<dbReference type="InterPro" id="IPR003439">
    <property type="entry name" value="ABC_transporter-like_ATP-bd"/>
</dbReference>
<dbReference type="PANTHER" id="PTHR42939">
    <property type="entry name" value="ABC TRANSPORTER ATP-BINDING PROTEIN ALBC-RELATED"/>
    <property type="match status" value="1"/>
</dbReference>
<reference evidence="6" key="1">
    <citation type="journal article" date="2019" name="Int. J. Syst. Evol. Microbiol.">
        <title>The Global Catalogue of Microorganisms (GCM) 10K type strain sequencing project: providing services to taxonomists for standard genome sequencing and annotation.</title>
        <authorList>
            <consortium name="The Broad Institute Genomics Platform"/>
            <consortium name="The Broad Institute Genome Sequencing Center for Infectious Disease"/>
            <person name="Wu L."/>
            <person name="Ma J."/>
        </authorList>
    </citation>
    <scope>NUCLEOTIDE SEQUENCE [LARGE SCALE GENOMIC DNA]</scope>
    <source>
        <strain evidence="6">CCM 8911</strain>
    </source>
</reference>
<dbReference type="RefSeq" id="WP_125584313.1">
    <property type="nucleotide sequence ID" value="NZ_JBHTMO010000006.1"/>
</dbReference>
<comment type="caution">
    <text evidence="5">The sequence shown here is derived from an EMBL/GenBank/DDBJ whole genome shotgun (WGS) entry which is preliminary data.</text>
</comment>
<dbReference type="PANTHER" id="PTHR42939:SF1">
    <property type="entry name" value="ABC TRANSPORTER ATP-BINDING PROTEIN ALBC-RELATED"/>
    <property type="match status" value="1"/>
</dbReference>
<keyword evidence="3 5" id="KW-0067">ATP-binding</keyword>
<name>A0ABW4B6Y4_9LACO</name>
<dbReference type="PROSITE" id="PS50893">
    <property type="entry name" value="ABC_TRANSPORTER_2"/>
    <property type="match status" value="1"/>
</dbReference>
<protein>
    <submittedName>
        <fullName evidence="5">ATP-binding cassette domain-containing protein</fullName>
    </submittedName>
</protein>
<sequence>MLEVSHLNFAFGKQGLLSDLSFTLAAGSITGLVAPNGTGKTTLLRCLCGLLPSGPGVLHLNGIDLYRKRTAYLAQLFFLENSTQLYADLTVADHLKYVRKMWHSSVSIQDTVGELEVAGYYRKRIRDLSLGMKQHALLAMYLVADPQLLLIDEPLNGLDPTSIQQFERIFTQLKAAGKTLLVSSHQMDSVGRVSDDVFFLKDQHILAEPNTGQDMMAEYSRIFLGQEAAHG</sequence>
<evidence type="ECO:0000256" key="1">
    <source>
        <dbReference type="ARBA" id="ARBA00022448"/>
    </source>
</evidence>
<dbReference type="Pfam" id="PF00005">
    <property type="entry name" value="ABC_tran"/>
    <property type="match status" value="1"/>
</dbReference>
<keyword evidence="6" id="KW-1185">Reference proteome</keyword>
<evidence type="ECO:0000259" key="4">
    <source>
        <dbReference type="PROSITE" id="PS50893"/>
    </source>
</evidence>
<dbReference type="SMART" id="SM00382">
    <property type="entry name" value="AAA"/>
    <property type="match status" value="1"/>
</dbReference>
<dbReference type="GO" id="GO:0005524">
    <property type="term" value="F:ATP binding"/>
    <property type="evidence" value="ECO:0007669"/>
    <property type="project" value="UniProtKB-KW"/>
</dbReference>
<gene>
    <name evidence="5" type="ORF">ACFQ3L_03170</name>
</gene>
<evidence type="ECO:0000313" key="6">
    <source>
        <dbReference type="Proteomes" id="UP001597249"/>
    </source>
</evidence>
<feature type="domain" description="ABC transporter" evidence="4">
    <location>
        <begin position="2"/>
        <end position="227"/>
    </location>
</feature>
<dbReference type="InterPro" id="IPR027417">
    <property type="entry name" value="P-loop_NTPase"/>
</dbReference>
<accession>A0ABW4B6Y4</accession>
<keyword evidence="1" id="KW-0813">Transport</keyword>
<dbReference type="Gene3D" id="3.40.50.300">
    <property type="entry name" value="P-loop containing nucleotide triphosphate hydrolases"/>
    <property type="match status" value="1"/>
</dbReference>
<evidence type="ECO:0000256" key="2">
    <source>
        <dbReference type="ARBA" id="ARBA00022741"/>
    </source>
</evidence>
<dbReference type="InterPro" id="IPR051782">
    <property type="entry name" value="ABC_Transporter_VariousFunc"/>
</dbReference>
<evidence type="ECO:0000256" key="3">
    <source>
        <dbReference type="ARBA" id="ARBA00022840"/>
    </source>
</evidence>
<keyword evidence="2" id="KW-0547">Nucleotide-binding</keyword>
<organism evidence="5 6">
    <name type="scientific">Lacticaseibacillus jixianensis</name>
    <dbReference type="NCBI Taxonomy" id="2486012"/>
    <lineage>
        <taxon>Bacteria</taxon>
        <taxon>Bacillati</taxon>
        <taxon>Bacillota</taxon>
        <taxon>Bacilli</taxon>
        <taxon>Lactobacillales</taxon>
        <taxon>Lactobacillaceae</taxon>
        <taxon>Lacticaseibacillus</taxon>
    </lineage>
</organism>
<dbReference type="CDD" id="cd03230">
    <property type="entry name" value="ABC_DR_subfamily_A"/>
    <property type="match status" value="1"/>
</dbReference>
<evidence type="ECO:0000313" key="5">
    <source>
        <dbReference type="EMBL" id="MFD1392589.1"/>
    </source>
</evidence>
<dbReference type="SUPFAM" id="SSF52540">
    <property type="entry name" value="P-loop containing nucleoside triphosphate hydrolases"/>
    <property type="match status" value="1"/>
</dbReference>
<dbReference type="InterPro" id="IPR003593">
    <property type="entry name" value="AAA+_ATPase"/>
</dbReference>